<evidence type="ECO:0000313" key="1">
    <source>
        <dbReference type="EMBL" id="THU62296.1"/>
    </source>
</evidence>
<dbReference type="Proteomes" id="UP000317650">
    <property type="component" value="Chromosome 1"/>
</dbReference>
<dbReference type="AlphaFoldDB" id="A0A4V6T4G4"/>
<keyword evidence="2" id="KW-1185">Reference proteome</keyword>
<proteinExistence type="predicted"/>
<dbReference type="Pfam" id="PF04720">
    <property type="entry name" value="PDDEXK_6"/>
    <property type="match status" value="1"/>
</dbReference>
<sequence length="140" mass="16316">MVESHDQMGVGCGRGGRRVFEAETNGARLRSCWLSQRVTRWQVGFEQQRKGLLRWSSLRMELKEGLSICSERKGWMMSSWERANKIPDGYHEYIDVIIISDIININLIVEFEIARPTTDYMMLLRILSMVFVDNQDLRAS</sequence>
<protein>
    <submittedName>
        <fullName evidence="1">Uncharacterized protein</fullName>
    </submittedName>
</protein>
<name>A0A4V6T4G4_MUSBA</name>
<organism evidence="1 2">
    <name type="scientific">Musa balbisiana</name>
    <name type="common">Banana</name>
    <dbReference type="NCBI Taxonomy" id="52838"/>
    <lineage>
        <taxon>Eukaryota</taxon>
        <taxon>Viridiplantae</taxon>
        <taxon>Streptophyta</taxon>
        <taxon>Embryophyta</taxon>
        <taxon>Tracheophyta</taxon>
        <taxon>Spermatophyta</taxon>
        <taxon>Magnoliopsida</taxon>
        <taxon>Liliopsida</taxon>
        <taxon>Zingiberales</taxon>
        <taxon>Musaceae</taxon>
        <taxon>Musa</taxon>
    </lineage>
</organism>
<gene>
    <name evidence="1" type="ORF">C4D60_Mb01t03630</name>
</gene>
<dbReference type="EMBL" id="PYDT01000004">
    <property type="protein sequence ID" value="THU62296.1"/>
    <property type="molecule type" value="Genomic_DNA"/>
</dbReference>
<comment type="caution">
    <text evidence="1">The sequence shown here is derived from an EMBL/GenBank/DDBJ whole genome shotgun (WGS) entry which is preliminary data.</text>
</comment>
<dbReference type="InterPro" id="IPR006502">
    <property type="entry name" value="PDDEXK-like"/>
</dbReference>
<accession>A0A4V6T4G4</accession>
<evidence type="ECO:0000313" key="2">
    <source>
        <dbReference type="Proteomes" id="UP000317650"/>
    </source>
</evidence>
<reference evidence="1 2" key="1">
    <citation type="journal article" date="2019" name="Nat. Plants">
        <title>Genome sequencing of Musa balbisiana reveals subgenome evolution and function divergence in polyploid bananas.</title>
        <authorList>
            <person name="Yao X."/>
        </authorList>
    </citation>
    <scope>NUCLEOTIDE SEQUENCE [LARGE SCALE GENOMIC DNA]</scope>
    <source>
        <strain evidence="2">cv. DH-PKW</strain>
        <tissue evidence="1">Leaves</tissue>
    </source>
</reference>